<dbReference type="GO" id="GO:0000701">
    <property type="term" value="F:purine-specific mismatch base pair DNA N-glycosylase activity"/>
    <property type="evidence" value="ECO:0007669"/>
    <property type="project" value="TreeGrafter"/>
</dbReference>
<dbReference type="OrthoDB" id="9802365at2"/>
<keyword evidence="4" id="KW-0479">Metal-binding</keyword>
<keyword evidence="7" id="KW-0408">Iron</keyword>
<dbReference type="SMART" id="SM00478">
    <property type="entry name" value="ENDO3c"/>
    <property type="match status" value="1"/>
</dbReference>
<name>A0A3D8IU90_9HELI</name>
<dbReference type="GO" id="GO:0034039">
    <property type="term" value="F:8-oxo-7,8-dihydroguanine DNA N-glycosylase activity"/>
    <property type="evidence" value="ECO:0007669"/>
    <property type="project" value="TreeGrafter"/>
</dbReference>
<evidence type="ECO:0000256" key="10">
    <source>
        <dbReference type="ARBA" id="ARBA00023295"/>
    </source>
</evidence>
<evidence type="ECO:0000256" key="9">
    <source>
        <dbReference type="ARBA" id="ARBA00023204"/>
    </source>
</evidence>
<comment type="function">
    <text evidence="2">Adenine glycosylase active on G-A mispairs. MutY also corrects error-prone DNA synthesis past GO lesions which are due to the oxidatively damaged form of guanine: 7,8-dihydro-8-oxoguanine (8-oxo-dGTP).</text>
</comment>
<dbReference type="Proteomes" id="UP000256514">
    <property type="component" value="Unassembled WGS sequence"/>
</dbReference>
<evidence type="ECO:0000256" key="6">
    <source>
        <dbReference type="ARBA" id="ARBA00022801"/>
    </source>
</evidence>
<gene>
    <name evidence="12" type="ORF">CQA54_01600</name>
</gene>
<reference evidence="12 13" key="1">
    <citation type="submission" date="2018-04" db="EMBL/GenBank/DDBJ databases">
        <title>Novel Campyloabacter and Helicobacter Species and Strains.</title>
        <authorList>
            <person name="Mannion A.J."/>
            <person name="Shen Z."/>
            <person name="Fox J.G."/>
        </authorList>
    </citation>
    <scope>NUCLEOTIDE SEQUENCE [LARGE SCALE GENOMIC DNA]</scope>
    <source>
        <strain evidence="12 13">MIT 12-6600</strain>
    </source>
</reference>
<dbReference type="Pfam" id="PF00730">
    <property type="entry name" value="HhH-GPD"/>
    <property type="match status" value="1"/>
</dbReference>
<keyword evidence="5" id="KW-0227">DNA damage</keyword>
<evidence type="ECO:0000256" key="5">
    <source>
        <dbReference type="ARBA" id="ARBA00022763"/>
    </source>
</evidence>
<dbReference type="CDD" id="cd00056">
    <property type="entry name" value="ENDO3c"/>
    <property type="match status" value="1"/>
</dbReference>
<evidence type="ECO:0000256" key="4">
    <source>
        <dbReference type="ARBA" id="ARBA00022723"/>
    </source>
</evidence>
<evidence type="ECO:0000259" key="11">
    <source>
        <dbReference type="SMART" id="SM00478"/>
    </source>
</evidence>
<dbReference type="GO" id="GO:0032357">
    <property type="term" value="F:oxidized purine DNA binding"/>
    <property type="evidence" value="ECO:0007669"/>
    <property type="project" value="TreeGrafter"/>
</dbReference>
<dbReference type="Gene3D" id="1.10.1670.10">
    <property type="entry name" value="Helix-hairpin-Helix base-excision DNA repair enzymes (C-terminal)"/>
    <property type="match status" value="1"/>
</dbReference>
<comment type="similarity">
    <text evidence="3">Belongs to the Nth/MutY family.</text>
</comment>
<feature type="domain" description="HhH-GPD" evidence="11">
    <location>
        <begin position="65"/>
        <end position="212"/>
    </location>
</feature>
<evidence type="ECO:0000256" key="2">
    <source>
        <dbReference type="ARBA" id="ARBA00002933"/>
    </source>
</evidence>
<dbReference type="InterPro" id="IPR003265">
    <property type="entry name" value="HhH-GPD_domain"/>
</dbReference>
<keyword evidence="9" id="KW-0234">DNA repair</keyword>
<accession>A0A3D8IU90</accession>
<evidence type="ECO:0000256" key="7">
    <source>
        <dbReference type="ARBA" id="ARBA00023004"/>
    </source>
</evidence>
<comment type="cofactor">
    <cofactor evidence="1">
        <name>[4Fe-4S] cluster</name>
        <dbReference type="ChEBI" id="CHEBI:49883"/>
    </cofactor>
</comment>
<evidence type="ECO:0000256" key="8">
    <source>
        <dbReference type="ARBA" id="ARBA00023014"/>
    </source>
</evidence>
<protein>
    <submittedName>
        <fullName evidence="12">A/G-specific adenine glycosylase</fullName>
    </submittedName>
</protein>
<dbReference type="PANTHER" id="PTHR42944">
    <property type="entry name" value="ADENINE DNA GLYCOSYLASE"/>
    <property type="match status" value="1"/>
</dbReference>
<dbReference type="Gene3D" id="1.10.340.30">
    <property type="entry name" value="Hypothetical protein, domain 2"/>
    <property type="match status" value="1"/>
</dbReference>
<dbReference type="EMBL" id="NXLT01000001">
    <property type="protein sequence ID" value="RDU68526.1"/>
    <property type="molecule type" value="Genomic_DNA"/>
</dbReference>
<dbReference type="GO" id="GO:0046872">
    <property type="term" value="F:metal ion binding"/>
    <property type="evidence" value="ECO:0007669"/>
    <property type="project" value="UniProtKB-KW"/>
</dbReference>
<keyword evidence="13" id="KW-1185">Reference proteome</keyword>
<dbReference type="GO" id="GO:0051536">
    <property type="term" value="F:iron-sulfur cluster binding"/>
    <property type="evidence" value="ECO:0007669"/>
    <property type="project" value="UniProtKB-KW"/>
</dbReference>
<keyword evidence="6" id="KW-0378">Hydrolase</keyword>
<evidence type="ECO:0000256" key="1">
    <source>
        <dbReference type="ARBA" id="ARBA00001966"/>
    </source>
</evidence>
<dbReference type="GO" id="GO:0006284">
    <property type="term" value="P:base-excision repair"/>
    <property type="evidence" value="ECO:0007669"/>
    <property type="project" value="InterPro"/>
</dbReference>
<dbReference type="GO" id="GO:0035485">
    <property type="term" value="F:adenine/guanine mispair binding"/>
    <property type="evidence" value="ECO:0007669"/>
    <property type="project" value="TreeGrafter"/>
</dbReference>
<dbReference type="InterPro" id="IPR011257">
    <property type="entry name" value="DNA_glycosylase"/>
</dbReference>
<evidence type="ECO:0000256" key="3">
    <source>
        <dbReference type="ARBA" id="ARBA00008343"/>
    </source>
</evidence>
<evidence type="ECO:0000313" key="12">
    <source>
        <dbReference type="EMBL" id="RDU68526.1"/>
    </source>
</evidence>
<dbReference type="GO" id="GO:0006298">
    <property type="term" value="P:mismatch repair"/>
    <property type="evidence" value="ECO:0007669"/>
    <property type="project" value="TreeGrafter"/>
</dbReference>
<dbReference type="PANTHER" id="PTHR42944:SF1">
    <property type="entry name" value="ADENINE DNA GLYCOSYLASE"/>
    <property type="match status" value="1"/>
</dbReference>
<keyword evidence="10" id="KW-0326">Glycosidase</keyword>
<keyword evidence="8" id="KW-0411">Iron-sulfur</keyword>
<dbReference type="SUPFAM" id="SSF48150">
    <property type="entry name" value="DNA-glycosylase"/>
    <property type="match status" value="1"/>
</dbReference>
<dbReference type="AlphaFoldDB" id="A0A3D8IU90"/>
<dbReference type="InterPro" id="IPR044298">
    <property type="entry name" value="MIG/MutY"/>
</dbReference>
<comment type="caution">
    <text evidence="12">The sequence shown here is derived from an EMBL/GenBank/DDBJ whole genome shotgun (WGS) entry which is preliminary data.</text>
</comment>
<proteinExistence type="inferred from homology"/>
<organism evidence="12 13">
    <name type="scientific">Helicobacter equorum</name>
    <dbReference type="NCBI Taxonomy" id="361872"/>
    <lineage>
        <taxon>Bacteria</taxon>
        <taxon>Pseudomonadati</taxon>
        <taxon>Campylobacterota</taxon>
        <taxon>Epsilonproteobacteria</taxon>
        <taxon>Campylobacterales</taxon>
        <taxon>Helicobacteraceae</taxon>
        <taxon>Helicobacter</taxon>
    </lineage>
</organism>
<evidence type="ECO:0000313" key="13">
    <source>
        <dbReference type="Proteomes" id="UP000256514"/>
    </source>
</evidence>
<sequence>MREFAIITQFFARILMSIYPVPDWLPDFHTRIAQWYAKCGRVELPWRNLRRDGSQSYEVYISEIMLQQTQVSRVLEAFYFPFLHTFPSLSALADSHEQDVLRLWQGLGYYTRARNLRKCAQICVKNHNGALPKGVENLKKLPGIGAYSAGAISCFGFGESVGFVDANIKRVFSRLFALQNPTPHELQTLATTLLDIQDSFTYNQALLDIGALVCKSKPLCIVCPIMEFCKGSNAPHLYPQKTLKTRESLRLELYIITYYENQTLYVALDSPHSRRDSILYAGLYNVPMRAGNTSNSISKSFATFFKHIGSFKHAYTKYAINALVFYAHCQDKQQAQALIDSYVVCSVDSQSRCDIAFVALDMLSSIPLSNLSHKALKCIPCDIYKFNE</sequence>
<dbReference type="InterPro" id="IPR023170">
    <property type="entry name" value="HhH_base_excis_C"/>
</dbReference>